<dbReference type="EMBL" id="OX459119">
    <property type="protein sequence ID" value="CAI9094824.1"/>
    <property type="molecule type" value="Genomic_DNA"/>
</dbReference>
<dbReference type="InterPro" id="IPR040025">
    <property type="entry name" value="Znf622/Rei1/Reh1"/>
</dbReference>
<keyword evidence="3" id="KW-1185">Reference proteome</keyword>
<dbReference type="Pfam" id="PF12756">
    <property type="entry name" value="zf-C2H2_2"/>
    <property type="match status" value="1"/>
</dbReference>
<dbReference type="AlphaFoldDB" id="A0AAV1CJJ7"/>
<evidence type="ECO:0000313" key="2">
    <source>
        <dbReference type="EMBL" id="CAI9094824.1"/>
    </source>
</evidence>
<feature type="domain" description="ZN622/Rei1/Reh1 zinc finger C2H2-type" evidence="1">
    <location>
        <begin position="1"/>
        <end position="53"/>
    </location>
</feature>
<protein>
    <submittedName>
        <fullName evidence="2">OLC1v1030624C1</fullName>
    </submittedName>
</protein>
<organism evidence="2 3">
    <name type="scientific">Oldenlandia corymbosa var. corymbosa</name>
    <dbReference type="NCBI Taxonomy" id="529605"/>
    <lineage>
        <taxon>Eukaryota</taxon>
        <taxon>Viridiplantae</taxon>
        <taxon>Streptophyta</taxon>
        <taxon>Embryophyta</taxon>
        <taxon>Tracheophyta</taxon>
        <taxon>Spermatophyta</taxon>
        <taxon>Magnoliopsida</taxon>
        <taxon>eudicotyledons</taxon>
        <taxon>Gunneridae</taxon>
        <taxon>Pentapetalae</taxon>
        <taxon>asterids</taxon>
        <taxon>lamiids</taxon>
        <taxon>Gentianales</taxon>
        <taxon>Rubiaceae</taxon>
        <taxon>Rubioideae</taxon>
        <taxon>Spermacoceae</taxon>
        <taxon>Hedyotis-Oldenlandia complex</taxon>
        <taxon>Oldenlandia</taxon>
    </lineage>
</organism>
<gene>
    <name evidence="2" type="ORF">OLC1_LOCUS5913</name>
</gene>
<proteinExistence type="predicted"/>
<dbReference type="PANTHER" id="PTHR13182">
    <property type="entry name" value="ZINC FINGER PROTEIN 622"/>
    <property type="match status" value="1"/>
</dbReference>
<sequence>MCLYCNDKCRPFSDKYAVRKHMAAKGHCKVHYGDGDDDEEAELEEFYDYSSSYTDADGAQLVVVDDSQNRIEFGTGGSELILTRTNEGGSSKRVLGSREFLRYYRQKPRPMPTNDTSLGAALASRYKSMGLATVQSKEHMVRLKVLKAMNKSGVEDMRSKIGMKSNVIRNLPKNVTY</sequence>
<dbReference type="InterPro" id="IPR041661">
    <property type="entry name" value="ZN622/Rei1/Reh1_Znf-C2H2"/>
</dbReference>
<accession>A0AAV1CJJ7</accession>
<dbReference type="GO" id="GO:0030687">
    <property type="term" value="C:preribosome, large subunit precursor"/>
    <property type="evidence" value="ECO:0007669"/>
    <property type="project" value="TreeGrafter"/>
</dbReference>
<evidence type="ECO:0000313" key="3">
    <source>
        <dbReference type="Proteomes" id="UP001161247"/>
    </source>
</evidence>
<evidence type="ECO:0000259" key="1">
    <source>
        <dbReference type="Pfam" id="PF12756"/>
    </source>
</evidence>
<reference evidence="2" key="1">
    <citation type="submission" date="2023-03" db="EMBL/GenBank/DDBJ databases">
        <authorList>
            <person name="Julca I."/>
        </authorList>
    </citation>
    <scope>NUCLEOTIDE SEQUENCE</scope>
</reference>
<name>A0AAV1CJJ7_OLDCO</name>
<dbReference type="PANTHER" id="PTHR13182:SF8">
    <property type="entry name" value="CYTOPLASMIC 60S SUBUNIT BIOGENESIS FACTOR ZNF622"/>
    <property type="match status" value="1"/>
</dbReference>
<dbReference type="GO" id="GO:0042273">
    <property type="term" value="P:ribosomal large subunit biogenesis"/>
    <property type="evidence" value="ECO:0007669"/>
    <property type="project" value="TreeGrafter"/>
</dbReference>
<dbReference type="Proteomes" id="UP001161247">
    <property type="component" value="Chromosome 2"/>
</dbReference>